<evidence type="ECO:0000256" key="10">
    <source>
        <dbReference type="ARBA" id="ARBA00023170"/>
    </source>
</evidence>
<keyword evidence="15" id="KW-0418">Kinase</keyword>
<comment type="caution">
    <text evidence="15">The sequence shown here is derived from an EMBL/GenBank/DDBJ whole genome shotgun (WGS) entry which is preliminary data.</text>
</comment>
<protein>
    <submittedName>
        <fullName evidence="15">Putative non-specific serine/threonine protein kinase</fullName>
        <ecNumber evidence="15">2.7.11.1</ecNumber>
    </submittedName>
</protein>
<name>A0A2P6SQ95_ROSCH</name>
<evidence type="ECO:0000256" key="6">
    <source>
        <dbReference type="ARBA" id="ARBA00022729"/>
    </source>
</evidence>
<keyword evidence="16" id="KW-1185">Reference proteome</keyword>
<dbReference type="STRING" id="74649.A0A2P6SQ95"/>
<evidence type="ECO:0000313" key="16">
    <source>
        <dbReference type="Proteomes" id="UP000238479"/>
    </source>
</evidence>
<keyword evidence="15" id="KW-0808">Transferase</keyword>
<keyword evidence="10" id="KW-0675">Receptor</keyword>
<feature type="signal peptide" evidence="12">
    <location>
        <begin position="1"/>
        <end position="20"/>
    </location>
</feature>
<evidence type="ECO:0000256" key="1">
    <source>
        <dbReference type="ARBA" id="ARBA00004251"/>
    </source>
</evidence>
<dbReference type="OMA" id="VVHINCI"/>
<reference evidence="15 16" key="1">
    <citation type="journal article" date="2018" name="Nat. Genet.">
        <title>The Rosa genome provides new insights in the design of modern roses.</title>
        <authorList>
            <person name="Bendahmane M."/>
        </authorList>
    </citation>
    <scope>NUCLEOTIDE SEQUENCE [LARGE SCALE GENOMIC DNA]</scope>
    <source>
        <strain evidence="16">cv. Old Blush</strain>
    </source>
</reference>
<dbReference type="Pfam" id="PF23598">
    <property type="entry name" value="LRR_14"/>
    <property type="match status" value="1"/>
</dbReference>
<dbReference type="GO" id="GO:0005886">
    <property type="term" value="C:plasma membrane"/>
    <property type="evidence" value="ECO:0007669"/>
    <property type="project" value="UniProtKB-SubCell"/>
</dbReference>
<evidence type="ECO:0000259" key="14">
    <source>
        <dbReference type="Pfam" id="PF23598"/>
    </source>
</evidence>
<dbReference type="InterPro" id="IPR046956">
    <property type="entry name" value="RLP23-like"/>
</dbReference>
<keyword evidence="5" id="KW-0812">Transmembrane</keyword>
<feature type="domain" description="Disease resistance R13L4/SHOC-2-like LRR" evidence="14">
    <location>
        <begin position="89"/>
        <end position="297"/>
    </location>
</feature>
<evidence type="ECO:0000256" key="7">
    <source>
        <dbReference type="ARBA" id="ARBA00022737"/>
    </source>
</evidence>
<keyword evidence="4" id="KW-0433">Leucine-rich repeat</keyword>
<keyword evidence="7" id="KW-0677">Repeat</keyword>
<dbReference type="Gramene" id="PRQ60845">
    <property type="protein sequence ID" value="PRQ60845"/>
    <property type="gene ID" value="RchiOBHm_Chr0c32g0501511"/>
</dbReference>
<evidence type="ECO:0000256" key="4">
    <source>
        <dbReference type="ARBA" id="ARBA00022614"/>
    </source>
</evidence>
<dbReference type="EMBL" id="PDCK01000029">
    <property type="protein sequence ID" value="PRQ60845.1"/>
    <property type="molecule type" value="Genomic_DNA"/>
</dbReference>
<dbReference type="InterPro" id="IPR055414">
    <property type="entry name" value="LRR_R13L4/SHOC2-like"/>
</dbReference>
<accession>A0A2P6SQ95</accession>
<comment type="similarity">
    <text evidence="2">Belongs to the RLP family.</text>
</comment>
<dbReference type="SMART" id="SM00369">
    <property type="entry name" value="LRR_TYP"/>
    <property type="match status" value="8"/>
</dbReference>
<dbReference type="SUPFAM" id="SSF52058">
    <property type="entry name" value="L domain-like"/>
    <property type="match status" value="3"/>
</dbReference>
<dbReference type="InterPro" id="IPR001611">
    <property type="entry name" value="Leu-rich_rpt"/>
</dbReference>
<dbReference type="InterPro" id="IPR003591">
    <property type="entry name" value="Leu-rich_rpt_typical-subtyp"/>
</dbReference>
<evidence type="ECO:0000256" key="8">
    <source>
        <dbReference type="ARBA" id="ARBA00022989"/>
    </source>
</evidence>
<evidence type="ECO:0000256" key="12">
    <source>
        <dbReference type="SAM" id="SignalP"/>
    </source>
</evidence>
<dbReference type="Pfam" id="PF13855">
    <property type="entry name" value="LRR_8"/>
    <property type="match status" value="1"/>
</dbReference>
<dbReference type="Pfam" id="PF08263">
    <property type="entry name" value="LRRNT_2"/>
    <property type="match status" value="1"/>
</dbReference>
<gene>
    <name evidence="15" type="ORF">RchiOBHm_Chr0c32g0501511</name>
</gene>
<evidence type="ECO:0000256" key="11">
    <source>
        <dbReference type="ARBA" id="ARBA00023180"/>
    </source>
</evidence>
<keyword evidence="8" id="KW-1133">Transmembrane helix</keyword>
<feature type="chain" id="PRO_5015170400" evidence="12">
    <location>
        <begin position="21"/>
        <end position="1013"/>
    </location>
</feature>
<evidence type="ECO:0000256" key="5">
    <source>
        <dbReference type="ARBA" id="ARBA00022692"/>
    </source>
</evidence>
<dbReference type="PANTHER" id="PTHR48061">
    <property type="entry name" value="LEUCINE-RICH REPEAT RECEPTOR PROTEIN KINASE EMS1-LIKE-RELATED"/>
    <property type="match status" value="1"/>
</dbReference>
<dbReference type="SUPFAM" id="SSF52047">
    <property type="entry name" value="RNI-like"/>
    <property type="match status" value="1"/>
</dbReference>
<dbReference type="PANTHER" id="PTHR48061:SF2">
    <property type="entry name" value="RECEPTOR LIKE PROTEIN 30-LIKE"/>
    <property type="match status" value="1"/>
</dbReference>
<feature type="domain" description="Leucine-rich repeat-containing N-terminal plant-type" evidence="13">
    <location>
        <begin position="31"/>
        <end position="71"/>
    </location>
</feature>
<proteinExistence type="inferred from homology"/>
<dbReference type="FunFam" id="3.80.10.10:FF:000095">
    <property type="entry name" value="LRR receptor-like serine/threonine-protein kinase GSO1"/>
    <property type="match status" value="1"/>
</dbReference>
<dbReference type="EC" id="2.7.11.1" evidence="15"/>
<evidence type="ECO:0000256" key="2">
    <source>
        <dbReference type="ARBA" id="ARBA00009592"/>
    </source>
</evidence>
<sequence length="1013" mass="112874">MPTLFLHFFLFLFITTVTNLIPVVHINCIEAQQQSLLHFKKSLDVTHSNPTKLITWNSSTDCCSWLGVTCSTNGRVVGLDLSGEHFSNRNIDNSSSLFQLQHLQSLNLANNNFLGSSIPSAIEKLANFRYLNLSEAFFSGQIPIEVARLKRLVVLDLSTYYSSENLHLSIVQLSMYSDGELKLENPNLGTLIQNLTELNLDFVKISGQGSDWCEAISSSLPNLRVLSLSGCALSGPICESLAKLQSLYEIDLGNNSFYAPVPRSFANFSNLTSLSLHDFDLLGTFPKEIFQIPSLKTIGLSGNFALHVSFPEFPKNGSLRSLIVGSTSFSVDLPNSIGNLKMLSSIDISNCSFTGSFPKSIENLTQLADLDMSGNRFNSPISSIHWETLVNLEILNLRNSQLYGTIPSSVVSLPKMKTLILSNNRFSGQVPEFSNTSSPLLGTLGLENNNLEGQIPRSVFNLQGLIFLNLSSNNFSGFSFNGPQVPRDLWSLDLSHNSLLFNYSGTNSSSLQMRILSLASNKLRAFPDFLRNQSTFYDLDLSNNQIQGEIHNWIYSLKSLDSLDLSTNSLVTLEAPLPNSTSALSYLDLHSNKLQGIHSSYSFLQLDHLGLASNKLTTFPDFLRNQSTLYDLDLSNNQIQGEIPNFDSSSFLDLHSNKLHGIHSSYSFLQLDHLGLASNKLTTFPDFLRNHSHLTDLDLSDNQIQGQIPNWIWILDSLQKLNLSCNSLESLEAPLPHLTIVPLSVDLHSNQLQGHFPLFLSSSYQDYSRNNFSSSIPTDISDFIYGSYLSLSSNNFHRAIPKSICNARGGVLDLSNNSLSGNIPQCLTQSLSHLVIDLRRKKISGTIPDNFLKGCELRNLDLSNNQMQGRFLKSLVNCSRLEVLNIGNNNITDTFPCFLMSLSTLRILVLRSNKFYGCIGCPKTNDTWSVLQIIDLAHNNFRGDMPGRLSLTWQAMVSNEDESPTNLGFFYQPGRNYTCNVYKRVCHTHSYDVSSYYAVYYRDAITTIIKGLE</sequence>
<dbReference type="Pfam" id="PF00560">
    <property type="entry name" value="LRR_1"/>
    <property type="match status" value="4"/>
</dbReference>
<dbReference type="Gene3D" id="3.80.10.10">
    <property type="entry name" value="Ribonuclease Inhibitor"/>
    <property type="match status" value="6"/>
</dbReference>
<evidence type="ECO:0000313" key="15">
    <source>
        <dbReference type="EMBL" id="PRQ60845.1"/>
    </source>
</evidence>
<dbReference type="PROSITE" id="PS51450">
    <property type="entry name" value="LRR"/>
    <property type="match status" value="2"/>
</dbReference>
<evidence type="ECO:0000256" key="3">
    <source>
        <dbReference type="ARBA" id="ARBA00022475"/>
    </source>
</evidence>
<organism evidence="15 16">
    <name type="scientific">Rosa chinensis</name>
    <name type="common">China rose</name>
    <dbReference type="NCBI Taxonomy" id="74649"/>
    <lineage>
        <taxon>Eukaryota</taxon>
        <taxon>Viridiplantae</taxon>
        <taxon>Streptophyta</taxon>
        <taxon>Embryophyta</taxon>
        <taxon>Tracheophyta</taxon>
        <taxon>Spermatophyta</taxon>
        <taxon>Magnoliopsida</taxon>
        <taxon>eudicotyledons</taxon>
        <taxon>Gunneridae</taxon>
        <taxon>Pentapetalae</taxon>
        <taxon>rosids</taxon>
        <taxon>fabids</taxon>
        <taxon>Rosales</taxon>
        <taxon>Rosaceae</taxon>
        <taxon>Rosoideae</taxon>
        <taxon>Rosoideae incertae sedis</taxon>
        <taxon>Rosa</taxon>
    </lineage>
</organism>
<dbReference type="InterPro" id="IPR013210">
    <property type="entry name" value="LRR_N_plant-typ"/>
</dbReference>
<keyword evidence="15" id="KW-0723">Serine/threonine-protein kinase</keyword>
<keyword evidence="9" id="KW-0472">Membrane</keyword>
<dbReference type="AlphaFoldDB" id="A0A2P6SQ95"/>
<evidence type="ECO:0000256" key="9">
    <source>
        <dbReference type="ARBA" id="ARBA00023136"/>
    </source>
</evidence>
<dbReference type="InterPro" id="IPR032675">
    <property type="entry name" value="LRR_dom_sf"/>
</dbReference>
<keyword evidence="3" id="KW-1003">Cell membrane</keyword>
<keyword evidence="11" id="KW-0325">Glycoprotein</keyword>
<comment type="subcellular location">
    <subcellularLocation>
        <location evidence="1">Cell membrane</location>
        <topology evidence="1">Single-pass type I membrane protein</topology>
    </subcellularLocation>
</comment>
<evidence type="ECO:0000259" key="13">
    <source>
        <dbReference type="Pfam" id="PF08263"/>
    </source>
</evidence>
<dbReference type="GO" id="GO:0004674">
    <property type="term" value="F:protein serine/threonine kinase activity"/>
    <property type="evidence" value="ECO:0007669"/>
    <property type="project" value="UniProtKB-KW"/>
</dbReference>
<dbReference type="Proteomes" id="UP000238479">
    <property type="component" value="Unassembled WGS sequence"/>
</dbReference>
<keyword evidence="6 12" id="KW-0732">Signal</keyword>